<evidence type="ECO:0000256" key="1">
    <source>
        <dbReference type="ARBA" id="ARBA00023015"/>
    </source>
</evidence>
<dbReference type="GO" id="GO:0003700">
    <property type="term" value="F:DNA-binding transcription factor activity"/>
    <property type="evidence" value="ECO:0007669"/>
    <property type="project" value="InterPro"/>
</dbReference>
<keyword evidence="1" id="KW-0805">Transcription regulation</keyword>
<keyword evidence="6" id="KW-1185">Reference proteome</keyword>
<dbReference type="GO" id="GO:0043565">
    <property type="term" value="F:sequence-specific DNA binding"/>
    <property type="evidence" value="ECO:0007669"/>
    <property type="project" value="InterPro"/>
</dbReference>
<dbReference type="AlphaFoldDB" id="A0A1G4G8T2"/>
<evidence type="ECO:0000259" key="4">
    <source>
        <dbReference type="PROSITE" id="PS01124"/>
    </source>
</evidence>
<dbReference type="KEGG" id="pmuc:ING2E5A_2127"/>
<dbReference type="Gene3D" id="1.10.10.60">
    <property type="entry name" value="Homeodomain-like"/>
    <property type="match status" value="1"/>
</dbReference>
<gene>
    <name evidence="5" type="primary">pocR</name>
    <name evidence="5" type="ORF">ING2E5A_2127</name>
</gene>
<dbReference type="SUPFAM" id="SSF46689">
    <property type="entry name" value="Homeodomain-like"/>
    <property type="match status" value="1"/>
</dbReference>
<keyword evidence="3" id="KW-0804">Transcription</keyword>
<dbReference type="InterPro" id="IPR020449">
    <property type="entry name" value="Tscrpt_reg_AraC-type_HTH"/>
</dbReference>
<dbReference type="STRING" id="1642646.ING2E5A_2127"/>
<evidence type="ECO:0000256" key="2">
    <source>
        <dbReference type="ARBA" id="ARBA00023125"/>
    </source>
</evidence>
<dbReference type="InterPro" id="IPR009057">
    <property type="entry name" value="Homeodomain-like_sf"/>
</dbReference>
<dbReference type="SMART" id="SM00342">
    <property type="entry name" value="HTH_ARAC"/>
    <property type="match status" value="1"/>
</dbReference>
<sequence>MMKDQYTLENRVARRLLPDNGYLMLDSSTTDFHQLLKRTPFILDAGVVVFVCMEGEAVIVVDMKRIHIHRGSFVLLLPYSVIQLVEVSDELKITLIATGMGFLEKLAISHPVENYVEKIREMPCLQLNETQLESAKEIYRHVEKQYREASGPLSQEIRNTLMTYLSLEIVTLFAMNQPAGKPRISRQEQIFRNFTISLAKHVSEQRTVEFYANEACLTPKHFSMVIKKRSGKLPMEWITERTVALIKFLLTNTDQSIQEISNRLNFPNQSFFTRYFKRHTGLTPTAYRQKSIRSELPPLTPVR</sequence>
<dbReference type="PANTHER" id="PTHR43280">
    <property type="entry name" value="ARAC-FAMILY TRANSCRIPTIONAL REGULATOR"/>
    <property type="match status" value="1"/>
</dbReference>
<dbReference type="Pfam" id="PF12833">
    <property type="entry name" value="HTH_18"/>
    <property type="match status" value="1"/>
</dbReference>
<evidence type="ECO:0000256" key="3">
    <source>
        <dbReference type="ARBA" id="ARBA00023163"/>
    </source>
</evidence>
<dbReference type="PANTHER" id="PTHR43280:SF32">
    <property type="entry name" value="TRANSCRIPTIONAL REGULATORY PROTEIN"/>
    <property type="match status" value="1"/>
</dbReference>
<accession>A0A1G4G8T2</accession>
<feature type="domain" description="HTH araC/xylS-type" evidence="4">
    <location>
        <begin position="192"/>
        <end position="290"/>
    </location>
</feature>
<protein>
    <submittedName>
        <fullName evidence="5">Regulatory protein PocR</fullName>
    </submittedName>
</protein>
<evidence type="ECO:0000313" key="5">
    <source>
        <dbReference type="EMBL" id="SCM58940.1"/>
    </source>
</evidence>
<proteinExistence type="predicted"/>
<organism evidence="5 6">
    <name type="scientific">Petrimonas mucosa</name>
    <dbReference type="NCBI Taxonomy" id="1642646"/>
    <lineage>
        <taxon>Bacteria</taxon>
        <taxon>Pseudomonadati</taxon>
        <taxon>Bacteroidota</taxon>
        <taxon>Bacteroidia</taxon>
        <taxon>Bacteroidales</taxon>
        <taxon>Dysgonomonadaceae</taxon>
        <taxon>Petrimonas</taxon>
    </lineage>
</organism>
<dbReference type="RefSeq" id="WP_161941993.1">
    <property type="nucleotide sequence ID" value="NZ_DUQN01000098.1"/>
</dbReference>
<name>A0A1G4G8T2_9BACT</name>
<dbReference type="InterPro" id="IPR018060">
    <property type="entry name" value="HTH_AraC"/>
</dbReference>
<keyword evidence="2" id="KW-0238">DNA-binding</keyword>
<dbReference type="EMBL" id="LT608328">
    <property type="protein sequence ID" value="SCM58940.1"/>
    <property type="molecule type" value="Genomic_DNA"/>
</dbReference>
<reference evidence="5 6" key="1">
    <citation type="submission" date="2016-08" db="EMBL/GenBank/DDBJ databases">
        <authorList>
            <person name="Seilhamer J.J."/>
        </authorList>
    </citation>
    <scope>NUCLEOTIDE SEQUENCE [LARGE SCALE GENOMIC DNA]</scope>
    <source>
        <strain evidence="5">ING2-E5A</strain>
    </source>
</reference>
<dbReference type="Proteomes" id="UP000178485">
    <property type="component" value="Chromosome i"/>
</dbReference>
<dbReference type="PROSITE" id="PS01124">
    <property type="entry name" value="HTH_ARAC_FAMILY_2"/>
    <property type="match status" value="1"/>
</dbReference>
<dbReference type="PRINTS" id="PR00032">
    <property type="entry name" value="HTHARAC"/>
</dbReference>
<evidence type="ECO:0000313" key="6">
    <source>
        <dbReference type="Proteomes" id="UP000178485"/>
    </source>
</evidence>